<feature type="chain" id="PRO_5039631119" evidence="6">
    <location>
        <begin position="25"/>
        <end position="415"/>
    </location>
</feature>
<keyword evidence="2" id="KW-0813">Transport</keyword>
<evidence type="ECO:0000256" key="5">
    <source>
        <dbReference type="SAM" id="MobiDB-lite"/>
    </source>
</evidence>
<evidence type="ECO:0000256" key="1">
    <source>
        <dbReference type="ARBA" id="ARBA00010062"/>
    </source>
</evidence>
<comment type="similarity">
    <text evidence="1">Belongs to the leucine-binding protein family.</text>
</comment>
<gene>
    <name evidence="8" type="ORF">D5S18_31745</name>
</gene>
<evidence type="ECO:0000256" key="2">
    <source>
        <dbReference type="ARBA" id="ARBA00022448"/>
    </source>
</evidence>
<dbReference type="InterPro" id="IPR028082">
    <property type="entry name" value="Peripla_BP_I"/>
</dbReference>
<reference evidence="8 9" key="1">
    <citation type="submission" date="2018-09" db="EMBL/GenBank/DDBJ databases">
        <title>YIM PH21274 draft genome.</title>
        <authorList>
            <person name="Miao C."/>
        </authorList>
    </citation>
    <scope>NUCLEOTIDE SEQUENCE [LARGE SCALE GENOMIC DNA]</scope>
    <source>
        <strain evidence="8 9">YIM PH 21724</strain>
    </source>
</reference>
<evidence type="ECO:0000313" key="9">
    <source>
        <dbReference type="Proteomes" id="UP000266677"/>
    </source>
</evidence>
<dbReference type="SUPFAM" id="SSF53822">
    <property type="entry name" value="Periplasmic binding protein-like I"/>
    <property type="match status" value="1"/>
</dbReference>
<dbReference type="Gene3D" id="3.40.50.2300">
    <property type="match status" value="2"/>
</dbReference>
<sequence>MTGRARSHRVARGALVVGAAAALAVSGCSSKSTENSAGGSSGTGGGGTSLTINPLVQIDSQGKEAPAGNSAAAADPAGDGKAKCAPLTIAMSGPLTGPNANLGLNIERGVRLALDKHNKANPDCQVQIKPFDTEGDPQKATQVAPAMINDPSIVALVGPTFSGETKATGQLMSDSSLPFLTPSATNADLSKNGWKTFFRGLANDGIQGPAVAKYLQSSGKYKKICVVAENTDYAAGLAKSLSDTLGSSVADPACAITIKQGEKDFSPSVSKLSSAKPDAIYYAGYYGDAAPFTQQLRAGGVNATFISDDGVKDVEFLKQAGNASKGAMLSCPCGPAPDKFNADFKALSGYDSGTYSVEGYDLTTIVLKGIDGGKVSRGDLVDFVRNYDGQGIARRYKWEPNGELTQSLIWMFEVK</sequence>
<dbReference type="PRINTS" id="PR00337">
    <property type="entry name" value="LEUILEVALBP"/>
</dbReference>
<evidence type="ECO:0000313" key="8">
    <source>
        <dbReference type="EMBL" id="RJO69226.1"/>
    </source>
</evidence>
<dbReference type="CDD" id="cd06342">
    <property type="entry name" value="PBP1_ABC_LIVBP-like"/>
    <property type="match status" value="1"/>
</dbReference>
<dbReference type="PANTHER" id="PTHR47151:SF2">
    <property type="entry name" value="AMINO ACID BINDING PROTEIN"/>
    <property type="match status" value="1"/>
</dbReference>
<dbReference type="OrthoDB" id="9772589at2"/>
<organism evidence="8 9">
    <name type="scientific">Nocardia panacis</name>
    <dbReference type="NCBI Taxonomy" id="2340916"/>
    <lineage>
        <taxon>Bacteria</taxon>
        <taxon>Bacillati</taxon>
        <taxon>Actinomycetota</taxon>
        <taxon>Actinomycetes</taxon>
        <taxon>Mycobacteriales</taxon>
        <taxon>Nocardiaceae</taxon>
        <taxon>Nocardia</taxon>
    </lineage>
</organism>
<feature type="region of interest" description="Disordered" evidence="5">
    <location>
        <begin position="29"/>
        <end position="52"/>
    </location>
</feature>
<comment type="caution">
    <text evidence="8">The sequence shown here is derived from an EMBL/GenBank/DDBJ whole genome shotgun (WGS) entry which is preliminary data.</text>
</comment>
<dbReference type="PROSITE" id="PS51257">
    <property type="entry name" value="PROKAR_LIPOPROTEIN"/>
    <property type="match status" value="1"/>
</dbReference>
<dbReference type="RefSeq" id="WP_120044808.1">
    <property type="nucleotide sequence ID" value="NZ_QZFU01000045.1"/>
</dbReference>
<protein>
    <submittedName>
        <fullName evidence="8">Branched-chain amino acid ABC transporter substrate-binding protein</fullName>
    </submittedName>
</protein>
<evidence type="ECO:0000259" key="7">
    <source>
        <dbReference type="Pfam" id="PF13458"/>
    </source>
</evidence>
<proteinExistence type="inferred from homology"/>
<evidence type="ECO:0000256" key="6">
    <source>
        <dbReference type="SAM" id="SignalP"/>
    </source>
</evidence>
<dbReference type="Pfam" id="PF13458">
    <property type="entry name" value="Peripla_BP_6"/>
    <property type="match status" value="1"/>
</dbReference>
<keyword evidence="9" id="KW-1185">Reference proteome</keyword>
<dbReference type="GO" id="GO:0006865">
    <property type="term" value="P:amino acid transport"/>
    <property type="evidence" value="ECO:0007669"/>
    <property type="project" value="UniProtKB-KW"/>
</dbReference>
<keyword evidence="4" id="KW-0029">Amino-acid transport</keyword>
<name>A0A3A4KAP2_9NOCA</name>
<accession>A0A3A4KAP2</accession>
<dbReference type="PANTHER" id="PTHR47151">
    <property type="entry name" value="LEU/ILE/VAL-BINDING ABC TRANSPORTER SUBUNIT"/>
    <property type="match status" value="1"/>
</dbReference>
<keyword evidence="3 6" id="KW-0732">Signal</keyword>
<dbReference type="InterPro" id="IPR028081">
    <property type="entry name" value="Leu-bd"/>
</dbReference>
<dbReference type="Proteomes" id="UP000266677">
    <property type="component" value="Unassembled WGS sequence"/>
</dbReference>
<feature type="compositionally biased region" description="Gly residues" evidence="5">
    <location>
        <begin position="39"/>
        <end position="48"/>
    </location>
</feature>
<dbReference type="AlphaFoldDB" id="A0A3A4KAP2"/>
<evidence type="ECO:0000256" key="4">
    <source>
        <dbReference type="ARBA" id="ARBA00022970"/>
    </source>
</evidence>
<dbReference type="EMBL" id="QZFU01000045">
    <property type="protein sequence ID" value="RJO69226.1"/>
    <property type="molecule type" value="Genomic_DNA"/>
</dbReference>
<evidence type="ECO:0000256" key="3">
    <source>
        <dbReference type="ARBA" id="ARBA00022729"/>
    </source>
</evidence>
<feature type="signal peptide" evidence="6">
    <location>
        <begin position="1"/>
        <end position="24"/>
    </location>
</feature>
<feature type="domain" description="Leucine-binding protein" evidence="7">
    <location>
        <begin position="86"/>
        <end position="414"/>
    </location>
</feature>
<dbReference type="InterPro" id="IPR000709">
    <property type="entry name" value="Leu_Ile_Val-bd"/>
</dbReference>